<evidence type="ECO:0000313" key="1">
    <source>
        <dbReference type="EMBL" id="SJZ54328.1"/>
    </source>
</evidence>
<dbReference type="RefSeq" id="WP_078809633.1">
    <property type="nucleotide sequence ID" value="NZ_FUWM01000008.1"/>
</dbReference>
<keyword evidence="2" id="KW-1185">Reference proteome</keyword>
<evidence type="ECO:0000313" key="2">
    <source>
        <dbReference type="Proteomes" id="UP000190625"/>
    </source>
</evidence>
<evidence type="ECO:0008006" key="3">
    <source>
        <dbReference type="Google" id="ProtNLM"/>
    </source>
</evidence>
<gene>
    <name evidence="1" type="ORF">SAMN02745118_01148</name>
</gene>
<name>A0A1T4LIC3_9FIRM</name>
<organism evidence="1 2">
    <name type="scientific">Selenihalanaerobacter shriftii</name>
    <dbReference type="NCBI Taxonomy" id="142842"/>
    <lineage>
        <taxon>Bacteria</taxon>
        <taxon>Bacillati</taxon>
        <taxon>Bacillota</taxon>
        <taxon>Clostridia</taxon>
        <taxon>Halanaerobiales</taxon>
        <taxon>Halobacteroidaceae</taxon>
        <taxon>Selenihalanaerobacter</taxon>
    </lineage>
</organism>
<dbReference type="Pfam" id="PF11385">
    <property type="entry name" value="DUF3189"/>
    <property type="match status" value="1"/>
</dbReference>
<dbReference type="Proteomes" id="UP000190625">
    <property type="component" value="Unassembled WGS sequence"/>
</dbReference>
<reference evidence="2" key="1">
    <citation type="submission" date="2017-02" db="EMBL/GenBank/DDBJ databases">
        <authorList>
            <person name="Varghese N."/>
            <person name="Submissions S."/>
        </authorList>
    </citation>
    <scope>NUCLEOTIDE SEQUENCE [LARGE SCALE GENOMIC DNA]</scope>
    <source>
        <strain evidence="2">ATCC BAA-73</strain>
    </source>
</reference>
<sequence length="148" mass="16777">MKIIYYDSTGQYLAVVAAAIHLNMLATAKVAPDWNDLKELPYFDGRQKVELGQIIFIGTDQLGNDIYILGSDGVGDVIEKAVHGINRIFDIHTESKFIDLTKKEDWLFRLGIKIKSLFTNSSLANRLIYKNILKSFTQIVEVVNDIRD</sequence>
<dbReference type="OrthoDB" id="1680616at2"/>
<dbReference type="InterPro" id="IPR021525">
    <property type="entry name" value="DUF3189"/>
</dbReference>
<dbReference type="EMBL" id="FUWM01000008">
    <property type="protein sequence ID" value="SJZ54328.1"/>
    <property type="molecule type" value="Genomic_DNA"/>
</dbReference>
<accession>A0A1T4LIC3</accession>
<proteinExistence type="predicted"/>
<dbReference type="STRING" id="142842.SAMN02745118_01148"/>
<protein>
    <recommendedName>
        <fullName evidence="3">DUF3189 domain-containing protein</fullName>
    </recommendedName>
</protein>
<dbReference type="AlphaFoldDB" id="A0A1T4LIC3"/>